<proteinExistence type="predicted"/>
<dbReference type="EMBL" id="LATX01002538">
    <property type="protein sequence ID" value="KTB27532.1"/>
    <property type="molecule type" value="Genomic_DNA"/>
</dbReference>
<protein>
    <submittedName>
        <fullName evidence="2">Uncharacterized protein</fullName>
    </submittedName>
</protein>
<name>A0A0W0ETY0_MONRR</name>
<accession>A0A0W0ETY0</accession>
<evidence type="ECO:0000313" key="3">
    <source>
        <dbReference type="Proteomes" id="UP000054988"/>
    </source>
</evidence>
<evidence type="ECO:0000313" key="2">
    <source>
        <dbReference type="EMBL" id="KTB27532.1"/>
    </source>
</evidence>
<comment type="caution">
    <text evidence="2">The sequence shown here is derived from an EMBL/GenBank/DDBJ whole genome shotgun (WGS) entry which is preliminary data.</text>
</comment>
<gene>
    <name evidence="2" type="ORF">WG66_19892</name>
</gene>
<dbReference type="AlphaFoldDB" id="A0A0W0ETY0"/>
<organism evidence="2 3">
    <name type="scientific">Moniliophthora roreri</name>
    <name type="common">Frosty pod rot fungus</name>
    <name type="synonym">Monilia roreri</name>
    <dbReference type="NCBI Taxonomy" id="221103"/>
    <lineage>
        <taxon>Eukaryota</taxon>
        <taxon>Fungi</taxon>
        <taxon>Dikarya</taxon>
        <taxon>Basidiomycota</taxon>
        <taxon>Agaricomycotina</taxon>
        <taxon>Agaricomycetes</taxon>
        <taxon>Agaricomycetidae</taxon>
        <taxon>Agaricales</taxon>
        <taxon>Marasmiineae</taxon>
        <taxon>Marasmiaceae</taxon>
        <taxon>Moniliophthora</taxon>
    </lineage>
</organism>
<feature type="region of interest" description="Disordered" evidence="1">
    <location>
        <begin position="1"/>
        <end position="22"/>
    </location>
</feature>
<sequence length="22" mass="2461">MLYRGIQSRSLPKPVGNLTMAQ</sequence>
<evidence type="ECO:0000256" key="1">
    <source>
        <dbReference type="SAM" id="MobiDB-lite"/>
    </source>
</evidence>
<dbReference type="Proteomes" id="UP000054988">
    <property type="component" value="Unassembled WGS sequence"/>
</dbReference>
<reference evidence="2 3" key="1">
    <citation type="submission" date="2015-12" db="EMBL/GenBank/DDBJ databases">
        <title>Draft genome sequence of Moniliophthora roreri, the causal agent of frosty pod rot of cacao.</title>
        <authorList>
            <person name="Aime M.C."/>
            <person name="Diaz-Valderrama J.R."/>
            <person name="Kijpornyongpan T."/>
            <person name="Phillips-Mora W."/>
        </authorList>
    </citation>
    <scope>NUCLEOTIDE SEQUENCE [LARGE SCALE GENOMIC DNA]</scope>
    <source>
        <strain evidence="2 3">MCA 2952</strain>
    </source>
</reference>